<dbReference type="SUPFAM" id="SSF51182">
    <property type="entry name" value="RmlC-like cupins"/>
    <property type="match status" value="1"/>
</dbReference>
<sequence>MFKHSNKVILSADIGGSHITTGLIKLETLQLIPSSVKEAKLDARAGAYEILMEGLKPAFEDAIEDLVDKYDMVGIAIAMPGPFDYERGIFRLSGLDKFGNLYGVDLKRFLYDQLPIEEAMPIFFKNDADCFGLGAYVAQINHGHPPNGQMAEKKEQVQGLRDSSKLIGITLGTGLGSAFVDNGDTLESGTNVPAGGHLYNQPLQFAMDMAAFEDDQVQEGFFSYGISEELISTRGLLQYVNDRVYNSGQSADYSDKIADVKQLAKLARLGLGGDAQTNRNGNGNGNVPALSALALEAFKVMGFGLGTCLKPWYEKFRPATIVLGGGIAGAADLFLPSMRKTMLTDDQKSVDIIILNADQMQATPLIGAAYGLKRSLPETHEWIKGNKLYGEPGVTSDVHDALILNAKLNFDHLDHKWRKTHQSLLPICIGVPKEFAYLETALSTQPVQAPSSAAAVNKQYDIFPYHSLGSGKILSGFEALAKHILYFTVETPTKTIAIDGYQGVDWLAFQKGLSMALTDRGYSPTWVDIASFAKPEEEIERLVAPFLGAPGAVWGSKTDLQLMDLFDRDLIKTGLTAKHLKSFKGDPVIIFGSGAGLCGPDIPVVFVELPKNEIQYRMRAGTAGNLLTSVKADYSQMYKRSYFVDWPILDQHRERIMSSIEIVVDAQWRTDINWCFKADLDAAFKKVTHAPIRVRPWFAPGAWGGDWMKNHFNQLSKEEVNYAWSFELIVPENGIVFESDNYLLEVPFDMLMASQSTAILGSDAEIFGHYFPIRFDFLDTFHGGNLSIQCHPSLPYIKAHFGEMITQDETYYILDAEPGAGVYLGFQHDIDPEIFRAELERSHQENAAIDITQFVQLLPAKKHDLFLIPNQTVHSAGANNLVLEISATPYIFTFKMYDWVRPDLNGKPRPINIDHAFKNLDFSRKGQVVQQELCVKPEILESNDNYSIIDLPTHPEHFYAIRRFEIKTGVNVQTLGKCQIMMVVEGDGVLVELPNGKVYYYGYAETFIIPAAVESYKLVHPVPDKRQDKHEGKQEALENTVKVIQAFAK</sequence>
<dbReference type="Gene3D" id="2.60.120.10">
    <property type="entry name" value="Jelly Rolls"/>
    <property type="match status" value="1"/>
</dbReference>
<dbReference type="Pfam" id="PF00480">
    <property type="entry name" value="ROK"/>
    <property type="match status" value="1"/>
</dbReference>
<name>A0A5B8VJD2_9BACT</name>
<dbReference type="InterPro" id="IPR043129">
    <property type="entry name" value="ATPase_NBD"/>
</dbReference>
<evidence type="ECO:0000256" key="2">
    <source>
        <dbReference type="ARBA" id="ARBA00022723"/>
    </source>
</evidence>
<dbReference type="RefSeq" id="WP_146780948.1">
    <property type="nucleotide sequence ID" value="NZ_CP042434.1"/>
</dbReference>
<keyword evidence="2" id="KW-0479">Metal-binding</keyword>
<dbReference type="Proteomes" id="UP000321291">
    <property type="component" value="Chromosome"/>
</dbReference>
<comment type="cofactor">
    <cofactor evidence="1">
        <name>Mg(2+)</name>
        <dbReference type="ChEBI" id="CHEBI:18420"/>
    </cofactor>
</comment>
<dbReference type="CDD" id="cd07010">
    <property type="entry name" value="cupin_PMI_type_I_N_bac"/>
    <property type="match status" value="1"/>
</dbReference>
<dbReference type="InterPro" id="IPR014710">
    <property type="entry name" value="RmlC-like_jellyroll"/>
</dbReference>
<dbReference type="PANTHER" id="PTHR42742">
    <property type="entry name" value="TRANSCRIPTIONAL REPRESSOR MPRA"/>
    <property type="match status" value="1"/>
</dbReference>
<dbReference type="PANTHER" id="PTHR42742:SF3">
    <property type="entry name" value="FRUCTOKINASE"/>
    <property type="match status" value="1"/>
</dbReference>
<dbReference type="EC" id="2.7.1.4" evidence="5"/>
<accession>A0A5B8VJD2</accession>
<evidence type="ECO:0000256" key="1">
    <source>
        <dbReference type="ARBA" id="ARBA00001946"/>
    </source>
</evidence>
<dbReference type="AlphaFoldDB" id="A0A5B8VJD2"/>
<dbReference type="InterPro" id="IPR000600">
    <property type="entry name" value="ROK"/>
</dbReference>
<dbReference type="GO" id="GO:0046872">
    <property type="term" value="F:metal ion binding"/>
    <property type="evidence" value="ECO:0007669"/>
    <property type="project" value="UniProtKB-KW"/>
</dbReference>
<dbReference type="Gene3D" id="3.30.420.40">
    <property type="match status" value="2"/>
</dbReference>
<reference evidence="7 8" key="1">
    <citation type="journal article" date="2017" name="Int. J. Syst. Evol. Microbiol.">
        <title>Arachidicoccus ginsenosidivorans sp. nov., with ginsenoside-converting activity isolated from ginseng cultivating soil.</title>
        <authorList>
            <person name="Siddiqi M.Z."/>
            <person name="Aslam Z."/>
            <person name="Im W.T."/>
        </authorList>
    </citation>
    <scope>NUCLEOTIDE SEQUENCE [LARGE SCALE GENOMIC DNA]</scope>
    <source>
        <strain evidence="7 8">Gsoil 809</strain>
    </source>
</reference>
<protein>
    <recommendedName>
        <fullName evidence="5">fructokinase</fullName>
        <ecNumber evidence="5">2.7.1.4</ecNumber>
    </recommendedName>
</protein>
<evidence type="ECO:0000256" key="4">
    <source>
        <dbReference type="ARBA" id="ARBA00022842"/>
    </source>
</evidence>
<dbReference type="EMBL" id="CP042434">
    <property type="protein sequence ID" value="QEC71570.1"/>
    <property type="molecule type" value="Genomic_DNA"/>
</dbReference>
<keyword evidence="8" id="KW-1185">Reference proteome</keyword>
<keyword evidence="4" id="KW-0460">Magnesium</keyword>
<evidence type="ECO:0000256" key="3">
    <source>
        <dbReference type="ARBA" id="ARBA00022833"/>
    </source>
</evidence>
<gene>
    <name evidence="7" type="ORF">FSB73_07705</name>
</gene>
<evidence type="ECO:0000256" key="6">
    <source>
        <dbReference type="ARBA" id="ARBA00048451"/>
    </source>
</evidence>
<evidence type="ECO:0000313" key="7">
    <source>
        <dbReference type="EMBL" id="QEC71570.1"/>
    </source>
</evidence>
<evidence type="ECO:0000313" key="8">
    <source>
        <dbReference type="Proteomes" id="UP000321291"/>
    </source>
</evidence>
<dbReference type="KEGG" id="agi:FSB73_07705"/>
<evidence type="ECO:0000256" key="5">
    <source>
        <dbReference type="ARBA" id="ARBA00038887"/>
    </source>
</evidence>
<keyword evidence="3" id="KW-0862">Zinc</keyword>
<comment type="catalytic activity">
    <reaction evidence="6">
        <text>D-fructose + ATP = D-fructose 6-phosphate + ADP + H(+)</text>
        <dbReference type="Rhea" id="RHEA:16125"/>
        <dbReference type="ChEBI" id="CHEBI:15378"/>
        <dbReference type="ChEBI" id="CHEBI:30616"/>
        <dbReference type="ChEBI" id="CHEBI:37721"/>
        <dbReference type="ChEBI" id="CHEBI:61527"/>
        <dbReference type="ChEBI" id="CHEBI:456216"/>
        <dbReference type="EC" id="2.7.1.4"/>
    </reaction>
</comment>
<organism evidence="7 8">
    <name type="scientific">Arachidicoccus ginsenosidivorans</name>
    <dbReference type="NCBI Taxonomy" id="496057"/>
    <lineage>
        <taxon>Bacteria</taxon>
        <taxon>Pseudomonadati</taxon>
        <taxon>Bacteroidota</taxon>
        <taxon>Chitinophagia</taxon>
        <taxon>Chitinophagales</taxon>
        <taxon>Chitinophagaceae</taxon>
        <taxon>Arachidicoccus</taxon>
    </lineage>
</organism>
<dbReference type="SUPFAM" id="SSF53067">
    <property type="entry name" value="Actin-like ATPase domain"/>
    <property type="match status" value="1"/>
</dbReference>
<dbReference type="OrthoDB" id="9808275at2"/>
<dbReference type="GO" id="GO:0008865">
    <property type="term" value="F:fructokinase activity"/>
    <property type="evidence" value="ECO:0007669"/>
    <property type="project" value="UniProtKB-EC"/>
</dbReference>
<dbReference type="InterPro" id="IPR011051">
    <property type="entry name" value="RmlC_Cupin_sf"/>
</dbReference>
<dbReference type="InterPro" id="IPR051804">
    <property type="entry name" value="Carb_Metab_Reg_Kinase/Isom"/>
</dbReference>
<proteinExistence type="predicted"/>